<dbReference type="InterPro" id="IPR011010">
    <property type="entry name" value="DNA_brk_join_enz"/>
</dbReference>
<dbReference type="Gene3D" id="1.10.443.10">
    <property type="entry name" value="Intergrase catalytic core"/>
    <property type="match status" value="1"/>
</dbReference>
<keyword evidence="1" id="KW-0233">DNA recombination</keyword>
<evidence type="ECO:0000256" key="1">
    <source>
        <dbReference type="ARBA" id="ARBA00023172"/>
    </source>
</evidence>
<dbReference type="InterPro" id="IPR013762">
    <property type="entry name" value="Integrase-like_cat_sf"/>
</dbReference>
<dbReference type="GO" id="GO:0015074">
    <property type="term" value="P:DNA integration"/>
    <property type="evidence" value="ECO:0007669"/>
    <property type="project" value="InterPro"/>
</dbReference>
<organism evidence="2 3">
    <name type="scientific">Candidatus Mediterraneibacter pullicola</name>
    <dbReference type="NCBI Taxonomy" id="2838682"/>
    <lineage>
        <taxon>Bacteria</taxon>
        <taxon>Bacillati</taxon>
        <taxon>Bacillota</taxon>
        <taxon>Clostridia</taxon>
        <taxon>Lachnospirales</taxon>
        <taxon>Lachnospiraceae</taxon>
        <taxon>Mediterraneibacter</taxon>
    </lineage>
</organism>
<proteinExistence type="predicted"/>
<dbReference type="SUPFAM" id="SSF56349">
    <property type="entry name" value="DNA breaking-rejoining enzymes"/>
    <property type="match status" value="1"/>
</dbReference>
<comment type="caution">
    <text evidence="2">The sequence shown here is derived from an EMBL/GenBank/DDBJ whole genome shotgun (WGS) entry which is preliminary data.</text>
</comment>
<accession>A0A9D2HAC3</accession>
<name>A0A9D2HAC3_9FIRM</name>
<dbReference type="Proteomes" id="UP000824223">
    <property type="component" value="Unassembled WGS sequence"/>
</dbReference>
<sequence>MSVSLKNQVLHAISHNKNMGADKHAAKGKGQAYGGNKTGKIYSYSTLNARKDVAKNFCNYVKEHYPEVKKASQLKAEHAQSWLNYCATQGNCSTDTLKSYKSQLNGIEKNINSTFHASVNLSEAETPQGQTKAVRCSPMRADHLQALKSSYRPFSTGANALTLAEACGARNEEICHIQNRDIHINTDGTATVHIEDGKGGRNRDVRVQNSEHVQNLKQLKEHLGANPYQRPCPVQKGSLLNNLERHMKSTYTETGVSIKSYYKNQEFHSIRKMFAQAQYDYCRTNGMSKPDSFKYVTEQLGHNRTDSDLMNRYIANQW</sequence>
<protein>
    <submittedName>
        <fullName evidence="2">Integrase domain-containing protein</fullName>
    </submittedName>
</protein>
<evidence type="ECO:0000313" key="3">
    <source>
        <dbReference type="Proteomes" id="UP000824223"/>
    </source>
</evidence>
<reference evidence="2" key="1">
    <citation type="journal article" date="2021" name="PeerJ">
        <title>Extensive microbial diversity within the chicken gut microbiome revealed by metagenomics and culture.</title>
        <authorList>
            <person name="Gilroy R."/>
            <person name="Ravi A."/>
            <person name="Getino M."/>
            <person name="Pursley I."/>
            <person name="Horton D.L."/>
            <person name="Alikhan N.F."/>
            <person name="Baker D."/>
            <person name="Gharbi K."/>
            <person name="Hall N."/>
            <person name="Watson M."/>
            <person name="Adriaenssens E.M."/>
            <person name="Foster-Nyarko E."/>
            <person name="Jarju S."/>
            <person name="Secka A."/>
            <person name="Antonio M."/>
            <person name="Oren A."/>
            <person name="Chaudhuri R.R."/>
            <person name="La Ragione R."/>
            <person name="Hildebrand F."/>
            <person name="Pallen M.J."/>
        </authorList>
    </citation>
    <scope>NUCLEOTIDE SEQUENCE</scope>
    <source>
        <strain evidence="2">ChiSjej2B20-11307</strain>
    </source>
</reference>
<gene>
    <name evidence="2" type="ORF">H9798_06755</name>
</gene>
<evidence type="ECO:0000313" key="2">
    <source>
        <dbReference type="EMBL" id="HJA06822.1"/>
    </source>
</evidence>
<dbReference type="AlphaFoldDB" id="A0A9D2HAC3"/>
<dbReference type="GO" id="GO:0003677">
    <property type="term" value="F:DNA binding"/>
    <property type="evidence" value="ECO:0007669"/>
    <property type="project" value="InterPro"/>
</dbReference>
<dbReference type="GO" id="GO:0006310">
    <property type="term" value="P:DNA recombination"/>
    <property type="evidence" value="ECO:0007669"/>
    <property type="project" value="UniProtKB-KW"/>
</dbReference>
<dbReference type="EMBL" id="DXAK01000034">
    <property type="protein sequence ID" value="HJA06822.1"/>
    <property type="molecule type" value="Genomic_DNA"/>
</dbReference>
<reference evidence="2" key="2">
    <citation type="submission" date="2021-04" db="EMBL/GenBank/DDBJ databases">
        <authorList>
            <person name="Gilroy R."/>
        </authorList>
    </citation>
    <scope>NUCLEOTIDE SEQUENCE</scope>
    <source>
        <strain evidence="2">ChiSjej2B20-11307</strain>
    </source>
</reference>